<feature type="transmembrane region" description="Helical" evidence="16">
    <location>
        <begin position="49"/>
        <end position="70"/>
    </location>
</feature>
<evidence type="ECO:0000256" key="5">
    <source>
        <dbReference type="ARBA" id="ARBA00014944"/>
    </source>
</evidence>
<dbReference type="PANTHER" id="PTHR14269">
    <property type="entry name" value="CDP-DIACYLGLYCEROL--GLYCEROL-3-PHOSPHATE 3-PHOSPHATIDYLTRANSFERASE-RELATED"/>
    <property type="match status" value="1"/>
</dbReference>
<keyword evidence="9 16" id="KW-1133">Transmembrane helix</keyword>
<dbReference type="InterPro" id="IPR004570">
    <property type="entry name" value="Phosphatidylglycerol_P_synth"/>
</dbReference>
<evidence type="ECO:0000313" key="18">
    <source>
        <dbReference type="Proteomes" id="UP000606463"/>
    </source>
</evidence>
<dbReference type="InterPro" id="IPR048254">
    <property type="entry name" value="CDP_ALCOHOL_P_TRANSF_CS"/>
</dbReference>
<dbReference type="AlphaFoldDB" id="A0A9D0YNM1"/>
<evidence type="ECO:0000256" key="8">
    <source>
        <dbReference type="ARBA" id="ARBA00022692"/>
    </source>
</evidence>
<keyword evidence="13" id="KW-1208">Phospholipid metabolism</keyword>
<protein>
    <recommendedName>
        <fullName evidence="5">CDP-diacylglycerol--glycerol-3-phosphate 3-phosphatidyltransferase</fullName>
        <ecNumber evidence="4">2.7.8.5</ecNumber>
    </recommendedName>
</protein>
<comment type="catalytic activity">
    <reaction evidence="14">
        <text>a CDP-1,2-diacyl-sn-glycerol + sn-glycerol 3-phosphate = a 1,2-diacyl-sn-glycero-3-phospho-(1'-sn-glycero-3'-phosphate) + CMP + H(+)</text>
        <dbReference type="Rhea" id="RHEA:12593"/>
        <dbReference type="ChEBI" id="CHEBI:15378"/>
        <dbReference type="ChEBI" id="CHEBI:57597"/>
        <dbReference type="ChEBI" id="CHEBI:58332"/>
        <dbReference type="ChEBI" id="CHEBI:60110"/>
        <dbReference type="ChEBI" id="CHEBI:60377"/>
        <dbReference type="EC" id="2.7.8.5"/>
    </reaction>
</comment>
<feature type="transmembrane region" description="Helical" evidence="16">
    <location>
        <begin position="114"/>
        <end position="134"/>
    </location>
</feature>
<comment type="caution">
    <text evidence="17">The sequence shown here is derived from an EMBL/GenBank/DDBJ whole genome shotgun (WGS) entry which is preliminary data.</text>
</comment>
<proteinExistence type="inferred from homology"/>
<dbReference type="InterPro" id="IPR050324">
    <property type="entry name" value="CDP-alcohol_PTase-I"/>
</dbReference>
<keyword evidence="12" id="KW-0594">Phospholipid biosynthesis</keyword>
<evidence type="ECO:0000256" key="3">
    <source>
        <dbReference type="ARBA" id="ARBA00010441"/>
    </source>
</evidence>
<dbReference type="GO" id="GO:0008444">
    <property type="term" value="F:CDP-diacylglycerol-glycerol-3-phosphate 3-phosphatidyltransferase activity"/>
    <property type="evidence" value="ECO:0007669"/>
    <property type="project" value="UniProtKB-EC"/>
</dbReference>
<reference evidence="17" key="1">
    <citation type="journal article" date="2020" name="ISME J.">
        <title>Gammaproteobacteria mediating utilization of methyl-, sulfur- and petroleum organic compounds in deep ocean hydrothermal plumes.</title>
        <authorList>
            <person name="Zhou Z."/>
            <person name="Liu Y."/>
            <person name="Pan J."/>
            <person name="Cron B.R."/>
            <person name="Toner B.M."/>
            <person name="Anantharaman K."/>
            <person name="Breier J.A."/>
            <person name="Dick G.J."/>
            <person name="Li M."/>
        </authorList>
    </citation>
    <scope>NUCLEOTIDE SEQUENCE</scope>
    <source>
        <strain evidence="17">SZUA-1501</strain>
    </source>
</reference>
<dbReference type="EMBL" id="DQVE01000004">
    <property type="protein sequence ID" value="HIP97831.1"/>
    <property type="molecule type" value="Genomic_DNA"/>
</dbReference>
<evidence type="ECO:0000256" key="14">
    <source>
        <dbReference type="ARBA" id="ARBA00048586"/>
    </source>
</evidence>
<evidence type="ECO:0000313" key="17">
    <source>
        <dbReference type="EMBL" id="HIP97831.1"/>
    </source>
</evidence>
<evidence type="ECO:0000256" key="4">
    <source>
        <dbReference type="ARBA" id="ARBA00013170"/>
    </source>
</evidence>
<gene>
    <name evidence="17" type="ORF">EYH37_00460</name>
</gene>
<dbReference type="Gene3D" id="1.20.120.1760">
    <property type="match status" value="1"/>
</dbReference>
<dbReference type="Pfam" id="PF01066">
    <property type="entry name" value="CDP-OH_P_transf"/>
    <property type="match status" value="1"/>
</dbReference>
<evidence type="ECO:0000256" key="10">
    <source>
        <dbReference type="ARBA" id="ARBA00023098"/>
    </source>
</evidence>
<feature type="transmembrane region" description="Helical" evidence="16">
    <location>
        <begin position="177"/>
        <end position="199"/>
    </location>
</feature>
<evidence type="ECO:0000256" key="11">
    <source>
        <dbReference type="ARBA" id="ARBA00023136"/>
    </source>
</evidence>
<accession>A0A9D0YNM1</accession>
<dbReference type="PIRSF" id="PIRSF000847">
    <property type="entry name" value="Phos_ph_gly_syn"/>
    <property type="match status" value="1"/>
</dbReference>
<evidence type="ECO:0000256" key="16">
    <source>
        <dbReference type="SAM" id="Phobius"/>
    </source>
</evidence>
<evidence type="ECO:0000256" key="6">
    <source>
        <dbReference type="ARBA" id="ARBA00022516"/>
    </source>
</evidence>
<feature type="transmembrane region" description="Helical" evidence="16">
    <location>
        <begin position="21"/>
        <end position="43"/>
    </location>
</feature>
<keyword evidence="7 15" id="KW-0808">Transferase</keyword>
<evidence type="ECO:0000256" key="1">
    <source>
        <dbReference type="ARBA" id="ARBA00004141"/>
    </source>
</evidence>
<evidence type="ECO:0000256" key="13">
    <source>
        <dbReference type="ARBA" id="ARBA00023264"/>
    </source>
</evidence>
<comment type="pathway">
    <text evidence="2">Phospholipid metabolism; phosphatidylglycerol biosynthesis; phosphatidylglycerol from CDP-diacylglycerol: step 1/2.</text>
</comment>
<feature type="transmembrane region" description="Helical" evidence="16">
    <location>
        <begin position="82"/>
        <end position="102"/>
    </location>
</feature>
<keyword evidence="6" id="KW-0444">Lipid biosynthesis</keyword>
<keyword evidence="10" id="KW-0443">Lipid metabolism</keyword>
<evidence type="ECO:0000256" key="9">
    <source>
        <dbReference type="ARBA" id="ARBA00022989"/>
    </source>
</evidence>
<keyword evidence="8 16" id="KW-0812">Transmembrane</keyword>
<dbReference type="EC" id="2.7.8.5" evidence="4"/>
<dbReference type="Proteomes" id="UP000606463">
    <property type="component" value="Unassembled WGS sequence"/>
</dbReference>
<evidence type="ECO:0000256" key="2">
    <source>
        <dbReference type="ARBA" id="ARBA00005042"/>
    </source>
</evidence>
<dbReference type="PANTHER" id="PTHR14269:SF11">
    <property type="entry name" value="CDP-DIACYLGLYCEROL--GLYCEROL-3-PHOSPHATE 3-PHOSPHATIDYLTRANSFERASE"/>
    <property type="match status" value="1"/>
</dbReference>
<evidence type="ECO:0000256" key="15">
    <source>
        <dbReference type="RuleBase" id="RU003750"/>
    </source>
</evidence>
<comment type="similarity">
    <text evidence="3 15">Belongs to the CDP-alcohol phosphatidyltransferase class-I family.</text>
</comment>
<dbReference type="InterPro" id="IPR043130">
    <property type="entry name" value="CDP-OH_PTrfase_TM_dom"/>
</dbReference>
<comment type="subcellular location">
    <subcellularLocation>
        <location evidence="1">Membrane</location>
        <topology evidence="1">Multi-pass membrane protein</topology>
    </subcellularLocation>
</comment>
<keyword evidence="11 16" id="KW-0472">Membrane</keyword>
<organism evidence="17 18">
    <name type="scientific">Aquifex aeolicus</name>
    <dbReference type="NCBI Taxonomy" id="63363"/>
    <lineage>
        <taxon>Bacteria</taxon>
        <taxon>Pseudomonadati</taxon>
        <taxon>Aquificota</taxon>
        <taxon>Aquificia</taxon>
        <taxon>Aquificales</taxon>
        <taxon>Aquificaceae</taxon>
        <taxon>Aquifex</taxon>
    </lineage>
</organism>
<dbReference type="GO" id="GO:0016020">
    <property type="term" value="C:membrane"/>
    <property type="evidence" value="ECO:0007669"/>
    <property type="project" value="UniProtKB-SubCell"/>
</dbReference>
<evidence type="ECO:0000256" key="12">
    <source>
        <dbReference type="ARBA" id="ARBA00023209"/>
    </source>
</evidence>
<evidence type="ECO:0000256" key="7">
    <source>
        <dbReference type="ARBA" id="ARBA00022679"/>
    </source>
</evidence>
<dbReference type="InterPro" id="IPR000462">
    <property type="entry name" value="CDP-OH_P_trans"/>
</dbReference>
<name>A0A9D0YNM1_AQUAO</name>
<feature type="transmembrane region" description="Helical" evidence="16">
    <location>
        <begin position="146"/>
        <end position="171"/>
    </location>
</feature>
<dbReference type="PROSITE" id="PS00379">
    <property type="entry name" value="CDP_ALCOHOL_P_TRANSF"/>
    <property type="match status" value="1"/>
</dbReference>
<dbReference type="GO" id="GO:0046474">
    <property type="term" value="P:glycerophospholipid biosynthetic process"/>
    <property type="evidence" value="ECO:0007669"/>
    <property type="project" value="TreeGrafter"/>
</dbReference>
<sequence>MFLQFKKSISKDFKIRYKFPMVNFNLPNLLSVLRLLISPLAGFVLFKGYLLVATFLYLALALSDFLDGFIARKTQNQTPLGAILDPLADKFLVFSYILALWLGEFKYQPDTLVIILLLLKELVVVVGFFPLWAAGKTPRPNLAGKVSTALLFIYGVVLLLCNLGLQVAIFFKPYLEVLINGTLLLALLLYLRAGVRAFLKIS</sequence>